<sequence>MREGDLREEHEKLQAEYSKQKDGGEDVADLKWQLEVKEEQLKKLEDVDAKVLKRLRVTKKKGLTLEKELSKMPVGLMVKAKLKSLELLRSGAK</sequence>
<accession>A0ABD3GJP7</accession>
<comment type="caution">
    <text evidence="2">The sequence shown here is derived from an EMBL/GenBank/DDBJ whole genome shotgun (WGS) entry which is preliminary data.</text>
</comment>
<organism evidence="2 3">
    <name type="scientific">Riccia sorocarpa</name>
    <dbReference type="NCBI Taxonomy" id="122646"/>
    <lineage>
        <taxon>Eukaryota</taxon>
        <taxon>Viridiplantae</taxon>
        <taxon>Streptophyta</taxon>
        <taxon>Embryophyta</taxon>
        <taxon>Marchantiophyta</taxon>
        <taxon>Marchantiopsida</taxon>
        <taxon>Marchantiidae</taxon>
        <taxon>Marchantiales</taxon>
        <taxon>Ricciaceae</taxon>
        <taxon>Riccia</taxon>
    </lineage>
</organism>
<dbReference type="AlphaFoldDB" id="A0ABD3GJP7"/>
<evidence type="ECO:0000256" key="1">
    <source>
        <dbReference type="SAM" id="MobiDB-lite"/>
    </source>
</evidence>
<keyword evidence="3" id="KW-1185">Reference proteome</keyword>
<feature type="region of interest" description="Disordered" evidence="1">
    <location>
        <begin position="1"/>
        <end position="26"/>
    </location>
</feature>
<protein>
    <submittedName>
        <fullName evidence="2">Uncharacterized protein</fullName>
    </submittedName>
</protein>
<gene>
    <name evidence="2" type="ORF">R1sor_021782</name>
</gene>
<evidence type="ECO:0000313" key="3">
    <source>
        <dbReference type="Proteomes" id="UP001633002"/>
    </source>
</evidence>
<evidence type="ECO:0000313" key="2">
    <source>
        <dbReference type="EMBL" id="KAL3678826.1"/>
    </source>
</evidence>
<proteinExistence type="predicted"/>
<name>A0ABD3GJP7_9MARC</name>
<dbReference type="EMBL" id="JBJQOH010000007">
    <property type="protein sequence ID" value="KAL3678826.1"/>
    <property type="molecule type" value="Genomic_DNA"/>
</dbReference>
<reference evidence="2 3" key="1">
    <citation type="submission" date="2024-09" db="EMBL/GenBank/DDBJ databases">
        <title>Chromosome-scale assembly of Riccia sorocarpa.</title>
        <authorList>
            <person name="Paukszto L."/>
        </authorList>
    </citation>
    <scope>NUCLEOTIDE SEQUENCE [LARGE SCALE GENOMIC DNA]</scope>
    <source>
        <strain evidence="2">LP-2024</strain>
        <tissue evidence="2">Aerial parts of the thallus</tissue>
    </source>
</reference>
<dbReference type="Proteomes" id="UP001633002">
    <property type="component" value="Unassembled WGS sequence"/>
</dbReference>